<keyword evidence="2" id="KW-0830">Ubiquinone</keyword>
<dbReference type="PANTHER" id="PTHR43591">
    <property type="entry name" value="METHYLTRANSFERASE"/>
    <property type="match status" value="1"/>
</dbReference>
<protein>
    <submittedName>
        <fullName evidence="2">Ubiquinone/menaquinone biosynthesis C-methylase UbiE</fullName>
    </submittedName>
</protein>
<comment type="caution">
    <text evidence="2">The sequence shown here is derived from an EMBL/GenBank/DDBJ whole genome shotgun (WGS) entry which is preliminary data.</text>
</comment>
<name>A0A839VEW1_9GAMM</name>
<evidence type="ECO:0000259" key="1">
    <source>
        <dbReference type="Pfam" id="PF13649"/>
    </source>
</evidence>
<dbReference type="CDD" id="cd02440">
    <property type="entry name" value="AdoMet_MTases"/>
    <property type="match status" value="1"/>
</dbReference>
<evidence type="ECO:0000313" key="3">
    <source>
        <dbReference type="Proteomes" id="UP000547614"/>
    </source>
</evidence>
<keyword evidence="2" id="KW-0808">Transferase</keyword>
<keyword evidence="2" id="KW-0489">Methyltransferase</keyword>
<accession>A0A839VEW1</accession>
<dbReference type="Pfam" id="PF13649">
    <property type="entry name" value="Methyltransf_25"/>
    <property type="match status" value="1"/>
</dbReference>
<dbReference type="InterPro" id="IPR029063">
    <property type="entry name" value="SAM-dependent_MTases_sf"/>
</dbReference>
<dbReference type="GO" id="GO:0008168">
    <property type="term" value="F:methyltransferase activity"/>
    <property type="evidence" value="ECO:0007669"/>
    <property type="project" value="UniProtKB-KW"/>
</dbReference>
<dbReference type="AlphaFoldDB" id="A0A839VEW1"/>
<dbReference type="EMBL" id="JACHXP010000031">
    <property type="protein sequence ID" value="MBB3192480.1"/>
    <property type="molecule type" value="Genomic_DNA"/>
</dbReference>
<sequence length="260" mass="29193">MQPTTQPASEYVEFWNDTLAEKFDRFQDILMNGLSYHSRVPLERLDIVPDSRILDVGCGWGDTAIALARRTGSRGEVLGLDCVERFLEDARRRAAEAGIDNVCFITADVERYPFEPEYDLCFSRFGMMFFEHPVVAMRNIHKALKPGGELMFIVWRDIEDNPWLGLPKQVVLDFLPPPGEDARTCGPGPFSMANPEVVTQQLEIAGFEDIAFERNDGPVEVGDSVENAMRFQLALAPFEQDGRIVMGSSSWTITARKPAA</sequence>
<gene>
    <name evidence="2" type="ORF">FHR94_003776</name>
</gene>
<dbReference type="RefSeq" id="WP_183328149.1">
    <property type="nucleotide sequence ID" value="NZ_JACHXP010000031.1"/>
</dbReference>
<dbReference type="GO" id="GO:0032259">
    <property type="term" value="P:methylation"/>
    <property type="evidence" value="ECO:0007669"/>
    <property type="project" value="UniProtKB-KW"/>
</dbReference>
<evidence type="ECO:0000313" key="2">
    <source>
        <dbReference type="EMBL" id="MBB3192480.1"/>
    </source>
</evidence>
<proteinExistence type="predicted"/>
<dbReference type="Proteomes" id="UP000547614">
    <property type="component" value="Unassembled WGS sequence"/>
</dbReference>
<dbReference type="SUPFAM" id="SSF53335">
    <property type="entry name" value="S-adenosyl-L-methionine-dependent methyltransferases"/>
    <property type="match status" value="1"/>
</dbReference>
<dbReference type="PANTHER" id="PTHR43591:SF24">
    <property type="entry name" value="2-METHOXY-6-POLYPRENYL-1,4-BENZOQUINOL METHYLASE, MITOCHONDRIAL"/>
    <property type="match status" value="1"/>
</dbReference>
<feature type="domain" description="Methyltransferase" evidence="1">
    <location>
        <begin position="53"/>
        <end position="148"/>
    </location>
</feature>
<dbReference type="InterPro" id="IPR041698">
    <property type="entry name" value="Methyltransf_25"/>
</dbReference>
<keyword evidence="3" id="KW-1185">Reference proteome</keyword>
<dbReference type="Gene3D" id="3.40.50.150">
    <property type="entry name" value="Vaccinia Virus protein VP39"/>
    <property type="match status" value="1"/>
</dbReference>
<reference evidence="2 3" key="1">
    <citation type="submission" date="2020-08" db="EMBL/GenBank/DDBJ databases">
        <title>Genomic Encyclopedia of Type Strains, Phase III (KMG-III): the genomes of soil and plant-associated and newly described type strains.</title>
        <authorList>
            <person name="Whitman W."/>
        </authorList>
    </citation>
    <scope>NUCLEOTIDE SEQUENCE [LARGE SCALE GENOMIC DNA]</scope>
    <source>
        <strain evidence="2 3">CECT 7282</strain>
    </source>
</reference>
<organism evidence="2 3">
    <name type="scientific">Halomonas cerina</name>
    <dbReference type="NCBI Taxonomy" id="447424"/>
    <lineage>
        <taxon>Bacteria</taxon>
        <taxon>Pseudomonadati</taxon>
        <taxon>Pseudomonadota</taxon>
        <taxon>Gammaproteobacteria</taxon>
        <taxon>Oceanospirillales</taxon>
        <taxon>Halomonadaceae</taxon>
        <taxon>Halomonas</taxon>
    </lineage>
</organism>